<comment type="caution">
    <text evidence="1">The sequence shown here is derived from an EMBL/GenBank/DDBJ whole genome shotgun (WGS) entry which is preliminary data.</text>
</comment>
<sequence length="318" mass="35005">MPEPREVILPERRDTANKAQTLRFLEQLSGRTVFYAERRLLGMATVASVKHDGLYVSIGLSIDPWPGSPEMADKSFSIGGPLSSYTLYSHILAFSAGYGISASLVFDPDAIALAQERRNQGASSFDILRLVRDNFAPLLEDELPFAPPGGDLLTDIPTDGPQCLVNASGQRLFVHPRGLPGLEDRSWETEYPLQIIIALCQHFEPQVPELMPQLLARDHAFVAQHPDSLATIALSADELFAHRPALAMFYHQEYGPYSLNAGLSNEAALRLLAWIGEACGFSLKWLGGDDQTTPGQAAFNSAWQLEEEGPFEVRVSQR</sequence>
<evidence type="ECO:0000313" key="2">
    <source>
        <dbReference type="Proteomes" id="UP001138768"/>
    </source>
</evidence>
<dbReference type="AlphaFoldDB" id="A0A9X0WCQ9"/>
<protein>
    <submittedName>
        <fullName evidence="1">Uncharacterized protein</fullName>
    </submittedName>
</protein>
<proteinExistence type="predicted"/>
<evidence type="ECO:0000313" key="1">
    <source>
        <dbReference type="EMBL" id="MBK1620981.1"/>
    </source>
</evidence>
<dbReference type="Proteomes" id="UP001138768">
    <property type="component" value="Unassembled WGS sequence"/>
</dbReference>
<accession>A0A9X0WCQ9</accession>
<name>A0A9X0WCQ9_9GAMM</name>
<keyword evidence="2" id="KW-1185">Reference proteome</keyword>
<reference evidence="1 2" key="1">
    <citation type="journal article" date="2020" name="Microorganisms">
        <title>Osmotic Adaptation and Compatible Solute Biosynthesis of Phototrophic Bacteria as Revealed from Genome Analyses.</title>
        <authorList>
            <person name="Imhoff J.F."/>
            <person name="Rahn T."/>
            <person name="Kunzel S."/>
            <person name="Keller A."/>
            <person name="Neulinger S.C."/>
        </authorList>
    </citation>
    <scope>NUCLEOTIDE SEQUENCE [LARGE SCALE GENOMIC DNA]</scope>
    <source>
        <strain evidence="1 2">DSM 25653</strain>
    </source>
</reference>
<gene>
    <name evidence="1" type="ORF">CKO42_21660</name>
</gene>
<organism evidence="1 2">
    <name type="scientific">Lamprobacter modestohalophilus</name>
    <dbReference type="NCBI Taxonomy" id="1064514"/>
    <lineage>
        <taxon>Bacteria</taxon>
        <taxon>Pseudomonadati</taxon>
        <taxon>Pseudomonadota</taxon>
        <taxon>Gammaproteobacteria</taxon>
        <taxon>Chromatiales</taxon>
        <taxon>Chromatiaceae</taxon>
        <taxon>Lamprobacter</taxon>
    </lineage>
</organism>
<dbReference type="RefSeq" id="WP_200248822.1">
    <property type="nucleotide sequence ID" value="NZ_NRRY01000054.1"/>
</dbReference>
<dbReference type="EMBL" id="NRRY01000054">
    <property type="protein sequence ID" value="MBK1620981.1"/>
    <property type="molecule type" value="Genomic_DNA"/>
</dbReference>